<dbReference type="Proteomes" id="UP001595923">
    <property type="component" value="Unassembled WGS sequence"/>
</dbReference>
<feature type="transmembrane region" description="Helical" evidence="1">
    <location>
        <begin position="67"/>
        <end position="85"/>
    </location>
</feature>
<keyword evidence="3" id="KW-1185">Reference proteome</keyword>
<sequence>MSSELPASVRWVRILLYTAGGLTLVIAAAMLILTGVTAYELGYNLTVSLPGIAQILLAAFIRRNGRVIFWSVLALETLIGLYSLLTLGGDGRITQLILPVATLVLLLRPTSRAFFLR</sequence>
<keyword evidence="1" id="KW-0812">Transmembrane</keyword>
<gene>
    <name evidence="2" type="ORF">ACFO4E_11610</name>
</gene>
<feature type="transmembrane region" description="Helical" evidence="1">
    <location>
        <begin position="91"/>
        <end position="107"/>
    </location>
</feature>
<name>A0ABV9DX23_9ACTN</name>
<keyword evidence="1" id="KW-0472">Membrane</keyword>
<protein>
    <submittedName>
        <fullName evidence="2">Uncharacterized protein</fullName>
    </submittedName>
</protein>
<keyword evidence="1" id="KW-1133">Transmembrane helix</keyword>
<feature type="transmembrane region" description="Helical" evidence="1">
    <location>
        <begin position="41"/>
        <end position="60"/>
    </location>
</feature>
<comment type="caution">
    <text evidence="2">The sequence shown here is derived from an EMBL/GenBank/DDBJ whole genome shotgun (WGS) entry which is preliminary data.</text>
</comment>
<evidence type="ECO:0000313" key="3">
    <source>
        <dbReference type="Proteomes" id="UP001595923"/>
    </source>
</evidence>
<organism evidence="2 3">
    <name type="scientific">Nocardiopsis mangrovi</name>
    <dbReference type="NCBI Taxonomy" id="1179818"/>
    <lineage>
        <taxon>Bacteria</taxon>
        <taxon>Bacillati</taxon>
        <taxon>Actinomycetota</taxon>
        <taxon>Actinomycetes</taxon>
        <taxon>Streptosporangiales</taxon>
        <taxon>Nocardiopsidaceae</taxon>
        <taxon>Nocardiopsis</taxon>
    </lineage>
</organism>
<dbReference type="EMBL" id="JBHSFQ010000008">
    <property type="protein sequence ID" value="MFC4562500.1"/>
    <property type="molecule type" value="Genomic_DNA"/>
</dbReference>
<evidence type="ECO:0000313" key="2">
    <source>
        <dbReference type="EMBL" id="MFC4562500.1"/>
    </source>
</evidence>
<accession>A0ABV9DX23</accession>
<dbReference type="RefSeq" id="WP_378573780.1">
    <property type="nucleotide sequence ID" value="NZ_JBHSFQ010000008.1"/>
</dbReference>
<evidence type="ECO:0000256" key="1">
    <source>
        <dbReference type="SAM" id="Phobius"/>
    </source>
</evidence>
<reference evidence="3" key="1">
    <citation type="journal article" date="2019" name="Int. J. Syst. Evol. Microbiol.">
        <title>The Global Catalogue of Microorganisms (GCM) 10K type strain sequencing project: providing services to taxonomists for standard genome sequencing and annotation.</title>
        <authorList>
            <consortium name="The Broad Institute Genomics Platform"/>
            <consortium name="The Broad Institute Genome Sequencing Center for Infectious Disease"/>
            <person name="Wu L."/>
            <person name="Ma J."/>
        </authorList>
    </citation>
    <scope>NUCLEOTIDE SEQUENCE [LARGE SCALE GENOMIC DNA]</scope>
    <source>
        <strain evidence="3">XZYJ18</strain>
    </source>
</reference>
<feature type="transmembrane region" description="Helical" evidence="1">
    <location>
        <begin position="12"/>
        <end position="35"/>
    </location>
</feature>
<proteinExistence type="predicted"/>